<dbReference type="SUPFAM" id="SSF53850">
    <property type="entry name" value="Periplasmic binding protein-like II"/>
    <property type="match status" value="1"/>
</dbReference>
<dbReference type="Gene3D" id="3.10.105.10">
    <property type="entry name" value="Dipeptide-binding Protein, Domain 3"/>
    <property type="match status" value="1"/>
</dbReference>
<dbReference type="PIRSF" id="PIRSF002741">
    <property type="entry name" value="MppA"/>
    <property type="match status" value="1"/>
</dbReference>
<evidence type="ECO:0000259" key="5">
    <source>
        <dbReference type="Pfam" id="PF00496"/>
    </source>
</evidence>
<dbReference type="RefSeq" id="WP_265282584.1">
    <property type="nucleotide sequence ID" value="NZ_QZCW01000002.1"/>
</dbReference>
<evidence type="ECO:0000313" key="7">
    <source>
        <dbReference type="Proteomes" id="UP001208935"/>
    </source>
</evidence>
<gene>
    <name evidence="6" type="ORF">D5039_14225</name>
</gene>
<evidence type="ECO:0000256" key="2">
    <source>
        <dbReference type="ARBA" id="ARBA00022448"/>
    </source>
</evidence>
<accession>A0ABT3KWS9</accession>
<feature type="signal peptide" evidence="4">
    <location>
        <begin position="1"/>
        <end position="24"/>
    </location>
</feature>
<comment type="caution">
    <text evidence="6">The sequence shown here is derived from an EMBL/GenBank/DDBJ whole genome shotgun (WGS) entry which is preliminary data.</text>
</comment>
<evidence type="ECO:0000313" key="6">
    <source>
        <dbReference type="EMBL" id="MCW5322265.1"/>
    </source>
</evidence>
<keyword evidence="3 4" id="KW-0732">Signal</keyword>
<reference evidence="7" key="1">
    <citation type="submission" date="2023-07" db="EMBL/GenBank/DDBJ databases">
        <title>Verminephrobacter genomes.</title>
        <authorList>
            <person name="Lund M.B."/>
        </authorList>
    </citation>
    <scope>NUCLEOTIDE SEQUENCE [LARGE SCALE GENOMIC DNA]</scope>
    <source>
        <strain evidence="7">AtM5-05</strain>
    </source>
</reference>
<dbReference type="Proteomes" id="UP001208935">
    <property type="component" value="Unassembled WGS sequence"/>
</dbReference>
<dbReference type="PANTHER" id="PTHR30290:SF9">
    <property type="entry name" value="OLIGOPEPTIDE-BINDING PROTEIN APPA"/>
    <property type="match status" value="1"/>
</dbReference>
<comment type="similarity">
    <text evidence="1">Belongs to the bacterial solute-binding protein 5 family.</text>
</comment>
<protein>
    <submittedName>
        <fullName evidence="6">ABC transporter substrate-binding protein</fullName>
    </submittedName>
</protein>
<keyword evidence="2" id="KW-0813">Transport</keyword>
<sequence>MQSKYRFLSMAAAAALLLAPALHAKTFKWTSQSEVGSWDIHTQNISLQNGLHAYVYESLVYYNSRTFAVEPALASSWKEISPTQVRFALRPDVKFHDGSAFSADDAVFSLQRAMARTSAFALFAQGIGKVVKVDSRTIDIFLSAPNPVLLRQLTELRIMSRSWAQKNQSLDPKELTSTEENFAHRNAMGTGPYMLESWQPDVKMVFKRNPHWWGTMEGDVSEMVYLPIKSAATRIAALLSGEVDMVLDPAPQDLARLRANPEMKVVDGLEFRTILLGMDQFREELPGSNIQGRNPLKDVRVRRALYQAIDAEAIARSIMRGLGRPNGTLVAPMVAGYTEAVGKRLPYSVEAAKKLLAEAGYPDGFEVDFACPNNRYINDEAICQAVTAMWSRVGVRARLRTLPLVSYFPMVKRYEASIYMLGWGVATFDALNGLQSLVRTKGESSVDGNNNMGRYSHPRMDYLVDRIKVETDAPVRARMLTEALQLSNDTVSHIPLHDQVIPWAMKRNVDLVHRADNRVDIRMVRVN</sequence>
<dbReference type="Gene3D" id="3.40.190.10">
    <property type="entry name" value="Periplasmic binding protein-like II"/>
    <property type="match status" value="1"/>
</dbReference>
<feature type="domain" description="Solute-binding protein family 5" evidence="5">
    <location>
        <begin position="69"/>
        <end position="442"/>
    </location>
</feature>
<dbReference type="PANTHER" id="PTHR30290">
    <property type="entry name" value="PERIPLASMIC BINDING COMPONENT OF ABC TRANSPORTER"/>
    <property type="match status" value="1"/>
</dbReference>
<organism evidence="6 7">
    <name type="scientific">Verminephrobacter aporrectodeae subsp. tuberculatae</name>
    <dbReference type="NCBI Taxonomy" id="1110392"/>
    <lineage>
        <taxon>Bacteria</taxon>
        <taxon>Pseudomonadati</taxon>
        <taxon>Pseudomonadota</taxon>
        <taxon>Betaproteobacteria</taxon>
        <taxon>Burkholderiales</taxon>
        <taxon>Comamonadaceae</taxon>
        <taxon>Verminephrobacter</taxon>
    </lineage>
</organism>
<dbReference type="InterPro" id="IPR030678">
    <property type="entry name" value="Peptide/Ni-bd"/>
</dbReference>
<feature type="chain" id="PRO_5046781939" evidence="4">
    <location>
        <begin position="25"/>
        <end position="527"/>
    </location>
</feature>
<keyword evidence="7" id="KW-1185">Reference proteome</keyword>
<dbReference type="InterPro" id="IPR000914">
    <property type="entry name" value="SBP_5_dom"/>
</dbReference>
<dbReference type="Pfam" id="PF00496">
    <property type="entry name" value="SBP_bac_5"/>
    <property type="match status" value="1"/>
</dbReference>
<evidence type="ECO:0000256" key="1">
    <source>
        <dbReference type="ARBA" id="ARBA00005695"/>
    </source>
</evidence>
<name>A0ABT3KWS9_9BURK</name>
<dbReference type="EMBL" id="QZCW01000002">
    <property type="protein sequence ID" value="MCW5322265.1"/>
    <property type="molecule type" value="Genomic_DNA"/>
</dbReference>
<evidence type="ECO:0000256" key="4">
    <source>
        <dbReference type="SAM" id="SignalP"/>
    </source>
</evidence>
<dbReference type="InterPro" id="IPR039424">
    <property type="entry name" value="SBP_5"/>
</dbReference>
<proteinExistence type="inferred from homology"/>
<evidence type="ECO:0000256" key="3">
    <source>
        <dbReference type="ARBA" id="ARBA00022729"/>
    </source>
</evidence>
<dbReference type="CDD" id="cd08498">
    <property type="entry name" value="PBP2_NikA_DppA_OppA_like_2"/>
    <property type="match status" value="1"/>
</dbReference>